<keyword evidence="1" id="KW-0677">Repeat</keyword>
<dbReference type="InterPro" id="IPR003409">
    <property type="entry name" value="MORN"/>
</dbReference>
<reference evidence="5" key="2">
    <citation type="submission" date="2020-04" db="EMBL/GenBank/DDBJ databases">
        <authorList>
            <person name="Diaz Viraque F."/>
        </authorList>
    </citation>
    <scope>NUCLEOTIDE SEQUENCE</scope>
    <source>
        <strain evidence="5">Berenice</strain>
    </source>
</reference>
<dbReference type="VEuPathDB" id="TriTrypDB:ECC02_000721"/>
<evidence type="ECO:0000313" key="5">
    <source>
        <dbReference type="EMBL" id="KAF5226160.1"/>
    </source>
</evidence>
<comment type="caution">
    <text evidence="5">The sequence shown here is derived from an EMBL/GenBank/DDBJ whole genome shotgun (WGS) entry which is preliminary data.</text>
</comment>
<feature type="transmembrane region" description="Helical" evidence="2">
    <location>
        <begin position="382"/>
        <end position="404"/>
    </location>
</feature>
<feature type="transmembrane region" description="Helical" evidence="2">
    <location>
        <begin position="495"/>
        <end position="517"/>
    </location>
</feature>
<name>A0A7J6YIM5_TRYCR</name>
<feature type="transmembrane region" description="Helical" evidence="2">
    <location>
        <begin position="348"/>
        <end position="370"/>
    </location>
</feature>
<dbReference type="Gene3D" id="2.20.110.10">
    <property type="entry name" value="Histone H3 K4-specific methyltransferase SET7/9 N-terminal domain"/>
    <property type="match status" value="1"/>
</dbReference>
<feature type="transmembrane region" description="Helical" evidence="2">
    <location>
        <begin position="714"/>
        <end position="737"/>
    </location>
</feature>
<dbReference type="PANTHER" id="PTHR43215">
    <property type="entry name" value="RADIAL SPOKE HEAD 1 HOMOLOG"/>
    <property type="match status" value="1"/>
</dbReference>
<feature type="chain" id="PRO_5036400808" description="Gustatory receptor" evidence="3">
    <location>
        <begin position="16"/>
        <end position="745"/>
    </location>
</feature>
<protein>
    <recommendedName>
        <fullName evidence="7">Gustatory receptor</fullName>
    </recommendedName>
</protein>
<organism evidence="5 6">
    <name type="scientific">Trypanosoma cruzi</name>
    <dbReference type="NCBI Taxonomy" id="5693"/>
    <lineage>
        <taxon>Eukaryota</taxon>
        <taxon>Discoba</taxon>
        <taxon>Euglenozoa</taxon>
        <taxon>Kinetoplastea</taxon>
        <taxon>Metakinetoplastina</taxon>
        <taxon>Trypanosomatida</taxon>
        <taxon>Trypanosomatidae</taxon>
        <taxon>Trypanosoma</taxon>
        <taxon>Schizotrypanum</taxon>
    </lineage>
</organism>
<feature type="transmembrane region" description="Helical" evidence="2">
    <location>
        <begin position="598"/>
        <end position="623"/>
    </location>
</feature>
<evidence type="ECO:0008006" key="7">
    <source>
        <dbReference type="Google" id="ProtNLM"/>
    </source>
</evidence>
<dbReference type="EMBL" id="JABDHM010000003">
    <property type="protein sequence ID" value="KAF5226160.1"/>
    <property type="molecule type" value="Genomic_DNA"/>
</dbReference>
<dbReference type="VEuPathDB" id="TriTrypDB:ECC02_000718"/>
<proteinExistence type="predicted"/>
<dbReference type="Pfam" id="PF02493">
    <property type="entry name" value="MORN"/>
    <property type="match status" value="1"/>
</dbReference>
<feature type="signal peptide" evidence="3">
    <location>
        <begin position="1"/>
        <end position="15"/>
    </location>
</feature>
<dbReference type="PANTHER" id="PTHR43215:SF14">
    <property type="entry name" value="RADIAL SPOKE HEAD 1 HOMOLOG"/>
    <property type="match status" value="1"/>
</dbReference>
<gene>
    <name evidence="4" type="ORF">ECC02_000718</name>
    <name evidence="5" type="ORF">ECC02_000721</name>
</gene>
<feature type="transmembrane region" description="Helical" evidence="2">
    <location>
        <begin position="273"/>
        <end position="291"/>
    </location>
</feature>
<dbReference type="SUPFAM" id="SSF82185">
    <property type="entry name" value="Histone H3 K4-specific methyltransferase SET7/9 N-terminal domain"/>
    <property type="match status" value="1"/>
</dbReference>
<dbReference type="Proteomes" id="UP000583944">
    <property type="component" value="Unassembled WGS sequence"/>
</dbReference>
<keyword evidence="2" id="KW-0812">Transmembrane</keyword>
<evidence type="ECO:0000313" key="4">
    <source>
        <dbReference type="EMBL" id="KAF5226157.1"/>
    </source>
</evidence>
<evidence type="ECO:0000256" key="1">
    <source>
        <dbReference type="ARBA" id="ARBA00022737"/>
    </source>
</evidence>
<dbReference type="EMBL" id="JABDHM010000003">
    <property type="protein sequence ID" value="KAF5226157.1"/>
    <property type="molecule type" value="Genomic_DNA"/>
</dbReference>
<dbReference type="VEuPathDB" id="TriTrypDB:BCY84_10524"/>
<evidence type="ECO:0000313" key="6">
    <source>
        <dbReference type="Proteomes" id="UP000583944"/>
    </source>
</evidence>
<reference evidence="5 6" key="1">
    <citation type="journal article" date="2019" name="Genome Biol. Evol.">
        <title>Nanopore Sequencing Significantly Improves Genome Assembly of the Protozoan Parasite Trypanosoma cruzi.</title>
        <authorList>
            <person name="Diaz-Viraque F."/>
            <person name="Pita S."/>
            <person name="Greif G."/>
            <person name="de Souza R.C.M."/>
            <person name="Iraola G."/>
            <person name="Robello C."/>
        </authorList>
    </citation>
    <scope>NUCLEOTIDE SEQUENCE [LARGE SCALE GENOMIC DNA]</scope>
    <source>
        <strain evidence="5 6">Berenice</strain>
    </source>
</reference>
<keyword evidence="3" id="KW-0732">Signal</keyword>
<feature type="transmembrane region" description="Helical" evidence="2">
    <location>
        <begin position="459"/>
        <end position="483"/>
    </location>
</feature>
<dbReference type="GO" id="GO:0005829">
    <property type="term" value="C:cytosol"/>
    <property type="evidence" value="ECO:0007669"/>
    <property type="project" value="TreeGrafter"/>
</dbReference>
<evidence type="ECO:0000256" key="2">
    <source>
        <dbReference type="SAM" id="Phobius"/>
    </source>
</evidence>
<feature type="transmembrane region" description="Helical" evidence="2">
    <location>
        <begin position="635"/>
        <end position="652"/>
    </location>
</feature>
<dbReference type="AlphaFoldDB" id="A0A7J6YIM5"/>
<keyword evidence="2" id="KW-0472">Membrane</keyword>
<sequence length="745" mass="82958">MQIFVFDGVFFVCCGLRCLDVWLALMPGEPLGTYGGNYQAPAALDVMQHVASVCLSDGALYEGPLVDGKPEGRGVCVFPSGVICAGRFSHGHLDGHAEVLLPTGALFSGSFKSSAAHGSGLYVQDGRLTRGRWHEGFMVEQAEDNLGGGARAQLFTRIAFRLCDELQKLTAVTRAPNWQHLYVNSRISEPKVRLCRECSPEKNSMPSNSEKPEYFIVNCSSTRSPSRAIISRSFVDRQASLSDTEESLTAATTQRQTAHAEIQMQEKPATKNALAMGASAYAIFACAAPASNEFFSFSHYVKYCLIFLFPFLSLPQFPFSPIRKARLEMEREFIVSGASLLRKYDPPFLSLHFVTLAMCCSFSAVVIAAAKVNLGAVSDGRLTLAEIVIPCVFWVLQSLFYAAYNSYMRVAHALERFERRLTPRLSAFTAGLVDTKAKVCIYTWDEKGRGMVTNKHYRYRWLACSIVVGIVMGLAAPLTRVGFGHPFFGTGTYDMAAAVLVFISNMLFSTILAYYVLKMTDMQRQILEQMRVISRLAYLEGRSLMRPSEYLNQRFNFDEPLNPHDVFRGVAGWCVVRSLVFYASTCSNHAARSSAMSVYLAFALFGFLATILDIVYILVAGYLHSGMHFSTGHSYAIVLCTLWGLMLLRYLYICVETVKEHKVHLYLLDVASLYHRMRQGPGGEGSEVIARCREMIKEHEELPSVFSVQISPHILAAMAFIHVLALAVLVLNIYIAIHNRQSHRM</sequence>
<accession>A0A7J6YIM5</accession>
<evidence type="ECO:0000256" key="3">
    <source>
        <dbReference type="SAM" id="SignalP"/>
    </source>
</evidence>
<keyword evidence="2" id="KW-1133">Transmembrane helix</keyword>